<keyword evidence="4" id="KW-1185">Reference proteome</keyword>
<feature type="coiled-coil region" evidence="1">
    <location>
        <begin position="700"/>
        <end position="727"/>
    </location>
</feature>
<evidence type="ECO:0000313" key="4">
    <source>
        <dbReference type="Proteomes" id="UP000316343"/>
    </source>
</evidence>
<dbReference type="EMBL" id="VHJK01000001">
    <property type="protein sequence ID" value="TRD12555.1"/>
    <property type="molecule type" value="Genomic_DNA"/>
</dbReference>
<keyword evidence="2" id="KW-1133">Transmembrane helix</keyword>
<reference evidence="3 4" key="1">
    <citation type="submission" date="2019-06" db="EMBL/GenBank/DDBJ databases">
        <title>Erythrobacter insulae sp. nov., isolated from a tidal flat.</title>
        <authorList>
            <person name="Yoon J.-H."/>
        </authorList>
    </citation>
    <scope>NUCLEOTIDE SEQUENCE [LARGE SCALE GENOMIC DNA]</scope>
    <source>
        <strain evidence="3 4">JBTF-M21</strain>
    </source>
</reference>
<feature type="coiled-coil region" evidence="1">
    <location>
        <begin position="480"/>
        <end position="507"/>
    </location>
</feature>
<dbReference type="RefSeq" id="WP_142788827.1">
    <property type="nucleotide sequence ID" value="NZ_VHJK01000001.1"/>
</dbReference>
<feature type="transmembrane region" description="Helical" evidence="2">
    <location>
        <begin position="57"/>
        <end position="77"/>
    </location>
</feature>
<accession>A0A547PEJ0</accession>
<protein>
    <submittedName>
        <fullName evidence="3">ATPase</fullName>
    </submittedName>
</protein>
<feature type="transmembrane region" description="Helical" evidence="2">
    <location>
        <begin position="97"/>
        <end position="114"/>
    </location>
</feature>
<proteinExistence type="predicted"/>
<evidence type="ECO:0000313" key="3">
    <source>
        <dbReference type="EMBL" id="TRD12555.1"/>
    </source>
</evidence>
<keyword evidence="1" id="KW-0175">Coiled coil</keyword>
<keyword evidence="2" id="KW-0812">Transmembrane</keyword>
<evidence type="ECO:0000256" key="2">
    <source>
        <dbReference type="SAM" id="Phobius"/>
    </source>
</evidence>
<keyword evidence="2" id="KW-0472">Membrane</keyword>
<dbReference type="AlphaFoldDB" id="A0A547PEJ0"/>
<evidence type="ECO:0000256" key="1">
    <source>
        <dbReference type="SAM" id="Coils"/>
    </source>
</evidence>
<sequence>MSKGNTIIRAIGSDTDDEATKTADTVEPAEGLEVEADYEEVTVEGGDYAESPRNFAWVWPALAIATILAWTALYGWAMRSEFVTIASASPSQWTRLIIDWSVPVLLVAVAWMIGMRNSRAEARRFADTATMLSHESAQLEKRLNVVNRELSLAREFLGAQSRELDSLGRIASEKLSAHASELQQLIKTNGKQVDRIGSASETALDNMTRLRDDLPVVANSARDVSNQVGNAGRTAHAQLEKLVSGFERLNQFGTASETQVASLGSRVTQTLDGFAEQLGKIEALVGNRFTSLQTQAGAYRNEIGEAEEVAIRALNDRIALLQSETKAISLTLRDAETEAMGQLQVSKERMHDEVTKMVESLDTLDQKALLAAQERIKELQAEANRFEENLAQRDARFLEEMERRQAGFETREAQATEILGQRLADLDEAIAERREAQTAETEKLVEHSQSITAQLEQLNALIGRVSEQGETTRDQLTGGLDELDAKIQAKREALLETDAQLNSLTDKSIRLLEIIQSGAKHSREDLPDAIKVAVEELGGLETRATALSGVMFRTGQHGSELGNQLIKTQESVTETDSAIELLQAKLDKQSEETLAKLTTLKGALSDITEQGETFAGETQQGLREALEQLETATEATFAALDEGAREKVTALANDIGKDAVEALERSLRSHSAETIGKLEQAAAHASGVGREATVQLRDQLVKVNELTGNLEQRIADAQEKAEERINNDFARRMSLITDSLNSSAIDISSALTEEVSDTAWDAYLKGDRGIFTRRAVRLVDNSEAREIADLYQRDDAFKSNVTRYIHDFEKMLRSMLSTRDGNALGVTVLGSDMGKLYVVLAQSIERFRS</sequence>
<comment type="caution">
    <text evidence="3">The sequence shown here is derived from an EMBL/GenBank/DDBJ whole genome shotgun (WGS) entry which is preliminary data.</text>
</comment>
<gene>
    <name evidence="3" type="ORF">FGU71_12235</name>
</gene>
<feature type="coiled-coil region" evidence="1">
    <location>
        <begin position="369"/>
        <end position="396"/>
    </location>
</feature>
<dbReference type="Proteomes" id="UP000316343">
    <property type="component" value="Unassembled WGS sequence"/>
</dbReference>
<organism evidence="3 4">
    <name type="scientific">Erythrobacter insulae</name>
    <dbReference type="NCBI Taxonomy" id="2584124"/>
    <lineage>
        <taxon>Bacteria</taxon>
        <taxon>Pseudomonadati</taxon>
        <taxon>Pseudomonadota</taxon>
        <taxon>Alphaproteobacteria</taxon>
        <taxon>Sphingomonadales</taxon>
        <taxon>Erythrobacteraceae</taxon>
        <taxon>Erythrobacter/Porphyrobacter group</taxon>
        <taxon>Erythrobacter</taxon>
    </lineage>
</organism>
<dbReference type="OrthoDB" id="9777715at2"/>
<name>A0A547PEJ0_9SPHN</name>